<evidence type="ECO:0000256" key="2">
    <source>
        <dbReference type="SAM" id="SignalP"/>
    </source>
</evidence>
<dbReference type="Gene3D" id="2.70.220.10">
    <property type="entry name" value="Ganglioside GM2 activator"/>
    <property type="match status" value="1"/>
</dbReference>
<gene>
    <name evidence="3" type="ORF">NEZAVI_LOCUS6860</name>
</gene>
<reference evidence="3" key="1">
    <citation type="submission" date="2022-01" db="EMBL/GenBank/DDBJ databases">
        <authorList>
            <person name="King R."/>
        </authorList>
    </citation>
    <scope>NUCLEOTIDE SEQUENCE</scope>
</reference>
<accession>A0A9P0MN61</accession>
<dbReference type="Proteomes" id="UP001152798">
    <property type="component" value="Chromosome 3"/>
</dbReference>
<keyword evidence="1 2" id="KW-0732">Signal</keyword>
<evidence type="ECO:0000313" key="3">
    <source>
        <dbReference type="EMBL" id="CAH1396896.1"/>
    </source>
</evidence>
<proteinExistence type="predicted"/>
<name>A0A9P0MN61_NEZVI</name>
<dbReference type="InterPro" id="IPR036846">
    <property type="entry name" value="GM2-AP_sf"/>
</dbReference>
<evidence type="ECO:0000256" key="1">
    <source>
        <dbReference type="ARBA" id="ARBA00022729"/>
    </source>
</evidence>
<sequence>MKEHSVSLFPFTISVLFFVCHGQAVRQYDVLLKEILRCRESGTDEVRFTSTKLTKVSRHTFSYLSNLTLAITLDDNISAVSDVEAWGNGGWRPSYFTQDTPHFCSGCKKLNPKWFHELIKNTGHDDCPIPPGIYEINAYNISFIEFTFPLAASGKFRMINSIFKQDVLVGCIGMVLDVSPKRSHSKKRHDLE</sequence>
<evidence type="ECO:0008006" key="5">
    <source>
        <dbReference type="Google" id="ProtNLM"/>
    </source>
</evidence>
<dbReference type="AlphaFoldDB" id="A0A9P0MN61"/>
<dbReference type="OrthoDB" id="6614664at2759"/>
<organism evidence="3 4">
    <name type="scientific">Nezara viridula</name>
    <name type="common">Southern green stink bug</name>
    <name type="synonym">Cimex viridulus</name>
    <dbReference type="NCBI Taxonomy" id="85310"/>
    <lineage>
        <taxon>Eukaryota</taxon>
        <taxon>Metazoa</taxon>
        <taxon>Ecdysozoa</taxon>
        <taxon>Arthropoda</taxon>
        <taxon>Hexapoda</taxon>
        <taxon>Insecta</taxon>
        <taxon>Pterygota</taxon>
        <taxon>Neoptera</taxon>
        <taxon>Paraneoptera</taxon>
        <taxon>Hemiptera</taxon>
        <taxon>Heteroptera</taxon>
        <taxon>Panheteroptera</taxon>
        <taxon>Pentatomomorpha</taxon>
        <taxon>Pentatomoidea</taxon>
        <taxon>Pentatomidae</taxon>
        <taxon>Pentatominae</taxon>
        <taxon>Nezara</taxon>
    </lineage>
</organism>
<protein>
    <recommendedName>
        <fullName evidence="5">MD-2-related lipid-recognition domain-containing protein</fullName>
    </recommendedName>
</protein>
<evidence type="ECO:0000313" key="4">
    <source>
        <dbReference type="Proteomes" id="UP001152798"/>
    </source>
</evidence>
<keyword evidence="4" id="KW-1185">Reference proteome</keyword>
<feature type="signal peptide" evidence="2">
    <location>
        <begin position="1"/>
        <end position="22"/>
    </location>
</feature>
<feature type="chain" id="PRO_5040472931" description="MD-2-related lipid-recognition domain-containing protein" evidence="2">
    <location>
        <begin position="23"/>
        <end position="192"/>
    </location>
</feature>
<dbReference type="EMBL" id="OV725079">
    <property type="protein sequence ID" value="CAH1396896.1"/>
    <property type="molecule type" value="Genomic_DNA"/>
</dbReference>